<dbReference type="OrthoDB" id="9794671at2"/>
<dbReference type="InterPro" id="IPR013693">
    <property type="entry name" value="SpoIID/LytB_N"/>
</dbReference>
<accession>A0A1M7S6P9</accession>
<name>A0A1M7S6P9_FERGO</name>
<protein>
    <submittedName>
        <fullName evidence="2">SpoIID/LytB domain protein</fullName>
    </submittedName>
</protein>
<dbReference type="PANTHER" id="PTHR30032:SF4">
    <property type="entry name" value="AMIDASE ENHANCER"/>
    <property type="match status" value="1"/>
</dbReference>
<dbReference type="Proteomes" id="UP000184207">
    <property type="component" value="Unassembled WGS sequence"/>
</dbReference>
<feature type="domain" description="Sporulation stage II protein D amidase enhancer LytB N-terminal" evidence="1">
    <location>
        <begin position="409"/>
        <end position="500"/>
    </location>
</feature>
<dbReference type="InterPro" id="IPR013486">
    <property type="entry name" value="SpoIID/LytB"/>
</dbReference>
<organism evidence="2 3">
    <name type="scientific">Fervidobacterium gondwanense DSM 13020</name>
    <dbReference type="NCBI Taxonomy" id="1121883"/>
    <lineage>
        <taxon>Bacteria</taxon>
        <taxon>Thermotogati</taxon>
        <taxon>Thermotogota</taxon>
        <taxon>Thermotogae</taxon>
        <taxon>Thermotogales</taxon>
        <taxon>Fervidobacteriaceae</taxon>
        <taxon>Fervidobacterium</taxon>
    </lineage>
</organism>
<proteinExistence type="predicted"/>
<dbReference type="GO" id="GO:0030435">
    <property type="term" value="P:sporulation resulting in formation of a cellular spore"/>
    <property type="evidence" value="ECO:0007669"/>
    <property type="project" value="InterPro"/>
</dbReference>
<reference evidence="3" key="1">
    <citation type="submission" date="2016-12" db="EMBL/GenBank/DDBJ databases">
        <authorList>
            <person name="Varghese N."/>
            <person name="Submissions S."/>
        </authorList>
    </citation>
    <scope>NUCLEOTIDE SEQUENCE [LARGE SCALE GENOMIC DNA]</scope>
    <source>
        <strain evidence="3">DSM 13020</strain>
    </source>
</reference>
<evidence type="ECO:0000259" key="1">
    <source>
        <dbReference type="Pfam" id="PF08486"/>
    </source>
</evidence>
<dbReference type="PANTHER" id="PTHR30032">
    <property type="entry name" value="N-ACETYLMURAMOYL-L-ALANINE AMIDASE-RELATED"/>
    <property type="match status" value="1"/>
</dbReference>
<dbReference type="STRING" id="1121883.SAMN02745226_00596"/>
<evidence type="ECO:0000313" key="2">
    <source>
        <dbReference type="EMBL" id="SHN54359.1"/>
    </source>
</evidence>
<dbReference type="AlphaFoldDB" id="A0A1M7S6P9"/>
<keyword evidence="3" id="KW-1185">Reference proteome</keyword>
<dbReference type="EMBL" id="FRDJ01000002">
    <property type="protein sequence ID" value="SHN54359.1"/>
    <property type="molecule type" value="Genomic_DNA"/>
</dbReference>
<dbReference type="Pfam" id="PF08486">
    <property type="entry name" value="SpoIID"/>
    <property type="match status" value="1"/>
</dbReference>
<dbReference type="InterPro" id="IPR051922">
    <property type="entry name" value="Bact_Sporulation_Assoc"/>
</dbReference>
<dbReference type="RefSeq" id="WP_072758159.1">
    <property type="nucleotide sequence ID" value="NZ_FRDJ01000002.1"/>
</dbReference>
<sequence length="813" mass="92637">MKVLPGLLTVLFLTFLMSVFGQTFASNNFTINIEIRFPDNIFFDSSPDLENDFAAEIVFEAPNGMRMLFPSHSLINSFSVSNPGHYRVFVDVFYKSKRYFTGNGETYVGWDKPDSFLVVNLKPITSKLLITFKMDQKSEYFKGKVIYLENVISKELTTFSQLNEEEPINLELLPSNYEIGIAKNDGSLTKLVNYPMALQPGEFSAIMMKVDTKKNSIILEKNVARLSKVISFDSEAKRICFELEGDFKLSKDVKVVGYEKSNWANVLYPGVKNLIVEFSGDRISRILSFENDFPKRVRVLVSSRINSVGGMVSNKFSDLLIELNGIYDLYSGVGNNLVRLLSLVGNRKVMLYKNNDFVYIETESGIFGPFIDGTRFYLKSKNSDSYVLLVQRSRNKYYGDFEILATTQGGFYLINDVEIEQYLYSVVSSEMPSTYHLEALKAQAVVARTYVIDKILSDRRYTKIGANIDDSINFQAYNTQKTNEKAVSAVKLTSGELMLYNSKPASTFYYAVSGGVNFDVKDVFKMSVPYLKSKINGTNMASIYFLDDEQSILNFLKNWDRQSLSEIGFVEVENGFFRWKVEFSPQELYERLSNLKVKSVSMKNSQSTRDNTRTLLYSVLDLSKKLDEKYWSNNPVIVENTDLKIEEAEILSLREEQGINCLQYSKNNAPVEVTEEGVTEEDKENEEKITDIYISKRTNGRYVEELTVETADSIYKLSEADVRKLFDISGKKITLLNGIQRDDFSSFPSKFYSIDVIRDSELNINSVVIYGGGFGHGIGLSQVAANAFAKKYGWTYQQILEYFYSGTKLIKVY</sequence>
<dbReference type="NCBIfam" id="TIGR02669">
    <property type="entry name" value="SpoIID_LytB"/>
    <property type="match status" value="1"/>
</dbReference>
<dbReference type="GO" id="GO:0030288">
    <property type="term" value="C:outer membrane-bounded periplasmic space"/>
    <property type="evidence" value="ECO:0007669"/>
    <property type="project" value="TreeGrafter"/>
</dbReference>
<gene>
    <name evidence="2" type="ORF">SAMN02745226_00596</name>
</gene>
<evidence type="ECO:0000313" key="3">
    <source>
        <dbReference type="Proteomes" id="UP000184207"/>
    </source>
</evidence>